<accession>A0A564IWR5</accession>
<name>A0A564IWR5_9ENTR</name>
<dbReference type="InterPro" id="IPR050458">
    <property type="entry name" value="LolB"/>
</dbReference>
<evidence type="ECO:0000259" key="1">
    <source>
        <dbReference type="Pfam" id="PF13569"/>
    </source>
</evidence>
<dbReference type="RefSeq" id="WP_142512953.1">
    <property type="nucleotide sequence ID" value="NZ_CABGGW010000012.1"/>
</dbReference>
<reference evidence="2 3" key="1">
    <citation type="submission" date="2019-07" db="EMBL/GenBank/DDBJ databases">
        <authorList>
            <person name="Brisse S."/>
            <person name="Rodrigues C."/>
            <person name="Thorpe H."/>
        </authorList>
    </citation>
    <scope>NUCLEOTIDE SEQUENCE [LARGE SCALE GENOMIC DNA]</scope>
    <source>
        <strain evidence="2">SB6422</strain>
    </source>
</reference>
<protein>
    <recommendedName>
        <fullName evidence="1">DUF4132 domain-containing protein</fullName>
    </recommendedName>
</protein>
<dbReference type="AlphaFoldDB" id="A0A564IWR5"/>
<organism evidence="2 3">
    <name type="scientific">Klebsiella huaxiensis</name>
    <dbReference type="NCBI Taxonomy" id="2153354"/>
    <lineage>
        <taxon>Bacteria</taxon>
        <taxon>Pseudomonadati</taxon>
        <taxon>Pseudomonadota</taxon>
        <taxon>Gammaproteobacteria</taxon>
        <taxon>Enterobacterales</taxon>
        <taxon>Enterobacteriaceae</taxon>
        <taxon>Klebsiella/Raoultella group</taxon>
        <taxon>Klebsiella</taxon>
    </lineage>
</organism>
<dbReference type="EMBL" id="CABGGW010000012">
    <property type="protein sequence ID" value="VUS48627.1"/>
    <property type="molecule type" value="Genomic_DNA"/>
</dbReference>
<dbReference type="PANTHER" id="PTHR30634:SF16">
    <property type="entry name" value="OUTER-MEMBRANE LIPOPROTEIN LOLB"/>
    <property type="match status" value="1"/>
</dbReference>
<feature type="domain" description="DUF4132" evidence="1">
    <location>
        <begin position="942"/>
        <end position="1128"/>
    </location>
</feature>
<evidence type="ECO:0000313" key="3">
    <source>
        <dbReference type="Proteomes" id="UP000317374"/>
    </source>
</evidence>
<proteinExistence type="predicted"/>
<sequence>MHHTVTLPWLADDAQLELIFKKGKEPLSHRRWPGEPVPPIVEGRIQALANDIPSRYQHIRVPTWDYEKCTPEWQQAIALALSYMGEAKPAMSACAMAVLTRLAEDDSPELLDEIVQLHGVEYATEVVIARQNIKVMQNEHRPPNIVLCHPDKESGSGFRSYTYNAFDLRLRKHLSLAQETVWQRCADKLAAALPDVPLHRQPFIALLLPERPEIANEIAELHNQRCYYRASKEWLKAVATTPAALAELEEYWERDIFTDREGSDMYSENRYGYAACAAVLREQGLAAVPRMAVYAHKDDCGSLLVQINHPQVIRLLLLVADKNKPSQERVAKFAKKFPASTLAALAELLALPIPPARPGYPGIEEKKLPQQQKKRAEGWRMLLQALLNTHPQLAEEVTPWLSSQALALLATCQQLPSSGVTTTTDNASLPEILLSPPWRGKKKKAASPRLELPVLQVAPQEYWQQGEREALATSKPACFFNDLPLSERLTRKKEMVLQELGFEHMDYLFHQYTLNGQQSHLEPWDSIFRNKPVWCEAAIRALRNGDSKTLLQAWQSHLDTGYKPNDCWNLYLLMQLPREQAATLWQRINEENFKFVGAEYTLSILGTDALPGLQLALQHRPKEIFPLLIHIGATELALPVARLWRRFQAQSNLARQWLLQWPEHAATALIPLAFDKAGDSREAAINALRLLYQQGHEALLQTVALRWNEPPLWAALKLLLTQDPLDNYPARTPKAPDFWQPALWRRPRLISNDQPLTDDALEILGEMLRFAQGGHHYCGLDIVKAACQPQSLSAFAWDLFNAWQSTGAPAKENWAFQTLGIFGDESTVRCLTALILAWPQEGKSARAASGLHILTRIGSDMSLLQLHHISQRAKSRPLRESAEQYLKEVAEARDLSEEQLQDRLTPTLGLDDARALTFDFGTRSFSVRFDENLLPVIYDQQGARQKSIPRLRAEDEQTKAVEALTRLKGLKKDATQVAKRLLPHLESALRLARRWSRAEFQALFVDHPLTSHLTRRLVWGVYTPNEPRRLLNAFRVAAEGEFCDSLDETIALPEDAVFGIAHPLEMGDKTCAAFEQILNDYLLLQPFRQLARRTVLLTPSEAGSSKLMRWQGKSTTCGQLLGIRSRGWWQANENCFCYDLSQHRLILEVTPGFVHYNIDAKASQQFGTITLYRDERPAAFSQLDSQDLSEALSTVDIIFR</sequence>
<dbReference type="Proteomes" id="UP000317374">
    <property type="component" value="Unassembled WGS sequence"/>
</dbReference>
<dbReference type="PANTHER" id="PTHR30634">
    <property type="entry name" value="OUTER MEMBRANE LOLAB LIPOPROTEIN INSERTION APPARATUS"/>
    <property type="match status" value="1"/>
</dbReference>
<gene>
    <name evidence="2" type="ORF">SB6422_00901</name>
</gene>
<dbReference type="InterPro" id="IPR025406">
    <property type="entry name" value="DUF4132"/>
</dbReference>
<dbReference type="Pfam" id="PF13569">
    <property type="entry name" value="DUF4132"/>
    <property type="match status" value="1"/>
</dbReference>
<dbReference type="OrthoDB" id="8859114at2"/>
<evidence type="ECO:0000313" key="2">
    <source>
        <dbReference type="EMBL" id="VUS48627.1"/>
    </source>
</evidence>